<accession>A0AB33KD84</accession>
<organism evidence="1">
    <name type="scientific">Kitasatospora sp. CMC57</name>
    <dbReference type="NCBI Taxonomy" id="3231513"/>
    <lineage>
        <taxon>Bacteria</taxon>
        <taxon>Bacillati</taxon>
        <taxon>Actinomycetota</taxon>
        <taxon>Actinomycetes</taxon>
        <taxon>Kitasatosporales</taxon>
        <taxon>Streptomycetaceae</taxon>
        <taxon>Kitasatospora</taxon>
    </lineage>
</organism>
<protein>
    <submittedName>
        <fullName evidence="1">Uncharacterized protein</fullName>
    </submittedName>
</protein>
<proteinExistence type="predicted"/>
<dbReference type="EMBL" id="AP035881">
    <property type="protein sequence ID" value="BFP49833.1"/>
    <property type="molecule type" value="Genomic_DNA"/>
</dbReference>
<name>A0AB33KD84_9ACTN</name>
<reference evidence="1" key="1">
    <citation type="submission" date="2024-07" db="EMBL/GenBank/DDBJ databases">
        <title>Complete genome sequences of cellulolytic bacteria, Kitasatospora sp. CMC57 and Streptomyces sp. CMC78, isolated from Japanese agricultural soil.</title>
        <authorList>
            <person name="Hashimoto T."/>
            <person name="Ito M."/>
            <person name="Iwamoto M."/>
            <person name="Fukahori D."/>
            <person name="Shoda T."/>
            <person name="Sakoda M."/>
            <person name="Morohoshi T."/>
            <person name="Mitsuboshi M."/>
            <person name="Nishizawa T."/>
        </authorList>
    </citation>
    <scope>NUCLEOTIDE SEQUENCE</scope>
    <source>
        <strain evidence="1">CMC57</strain>
    </source>
</reference>
<dbReference type="AlphaFoldDB" id="A0AB33KD84"/>
<gene>
    <name evidence="1" type="ORF">KCMC57_62010</name>
</gene>
<sequence>MTPSRNEAFNQWLAETLPDPEIDKDPAWLSPQEKQWFEEIFDGNGQLPAHRLAEVIFSRRIQLAYAALDLLKAHAAGDLTTDLGELKVFSNRDSEYEPTGEVEIHGEQVRTLIPDAAMVTVAAAVQAFVADTIRRVWPVCGEHRYGLHPILTPTGARWHCRPGSHAIPLPGRAGRSAAS</sequence>
<evidence type="ECO:0000313" key="1">
    <source>
        <dbReference type="EMBL" id="BFP49833.1"/>
    </source>
</evidence>